<proteinExistence type="predicted"/>
<dbReference type="Proteomes" id="UP001229651">
    <property type="component" value="Unassembled WGS sequence"/>
</dbReference>
<accession>A0ABU0ET89</accession>
<name>A0ABU0ET89_9PSEU</name>
<dbReference type="EMBL" id="JAUSUT010000001">
    <property type="protein sequence ID" value="MDQ0378186.1"/>
    <property type="molecule type" value="Genomic_DNA"/>
</dbReference>
<evidence type="ECO:0000313" key="2">
    <source>
        <dbReference type="Proteomes" id="UP001229651"/>
    </source>
</evidence>
<organism evidence="1 2">
    <name type="scientific">Amycolatopsis thermophila</name>
    <dbReference type="NCBI Taxonomy" id="206084"/>
    <lineage>
        <taxon>Bacteria</taxon>
        <taxon>Bacillati</taxon>
        <taxon>Actinomycetota</taxon>
        <taxon>Actinomycetes</taxon>
        <taxon>Pseudonocardiales</taxon>
        <taxon>Pseudonocardiaceae</taxon>
        <taxon>Amycolatopsis</taxon>
    </lineage>
</organism>
<gene>
    <name evidence="1" type="ORF">FB470_002180</name>
</gene>
<dbReference type="RefSeq" id="WP_306990782.1">
    <property type="nucleotide sequence ID" value="NZ_JAUSUT010000001.1"/>
</dbReference>
<sequence>MNHTDAARIGGFQFLGFVQAGPRKRAKVVAEQRELYLNPQGPAWIYYGQLFAGFRSALNAPDPRSKLDLVVDRAAAADPARGRAYAEARDGFLRLLPRGATGVPSKQPSWRDGELTVELRNMLGLRLRDGKLLYVAPYVKGPELTQDDADVLLYMMEETLEQALPGGTPVVWDVRRAKPFKLRQNTNRQSLGCHVRGQAAAYMVAWRMAA</sequence>
<protein>
    <submittedName>
        <fullName evidence="1">Uncharacterized protein</fullName>
    </submittedName>
</protein>
<reference evidence="1 2" key="1">
    <citation type="submission" date="2023-07" db="EMBL/GenBank/DDBJ databases">
        <title>Sequencing the genomes of 1000 actinobacteria strains.</title>
        <authorList>
            <person name="Klenk H.-P."/>
        </authorList>
    </citation>
    <scope>NUCLEOTIDE SEQUENCE [LARGE SCALE GENOMIC DNA]</scope>
    <source>
        <strain evidence="1 2">DSM 45805</strain>
    </source>
</reference>
<evidence type="ECO:0000313" key="1">
    <source>
        <dbReference type="EMBL" id="MDQ0378186.1"/>
    </source>
</evidence>
<keyword evidence="2" id="KW-1185">Reference proteome</keyword>
<comment type="caution">
    <text evidence="1">The sequence shown here is derived from an EMBL/GenBank/DDBJ whole genome shotgun (WGS) entry which is preliminary data.</text>
</comment>